<dbReference type="PROSITE" id="PS50011">
    <property type="entry name" value="PROTEIN_KINASE_DOM"/>
    <property type="match status" value="1"/>
</dbReference>
<dbReference type="PANTHER" id="PTHR47209:SF1">
    <property type="entry name" value="OS06G0639500 PROTEIN"/>
    <property type="match status" value="1"/>
</dbReference>
<organism evidence="4 5">
    <name type="scientific">Quercus suber</name>
    <name type="common">Cork oak</name>
    <dbReference type="NCBI Taxonomy" id="58331"/>
    <lineage>
        <taxon>Eukaryota</taxon>
        <taxon>Viridiplantae</taxon>
        <taxon>Streptophyta</taxon>
        <taxon>Embryophyta</taxon>
        <taxon>Tracheophyta</taxon>
        <taxon>Spermatophyta</taxon>
        <taxon>Magnoliopsida</taxon>
        <taxon>eudicotyledons</taxon>
        <taxon>Gunneridae</taxon>
        <taxon>Pentapetalae</taxon>
        <taxon>rosids</taxon>
        <taxon>fabids</taxon>
        <taxon>Fagales</taxon>
        <taxon>Fagaceae</taxon>
        <taxon>Quercus</taxon>
    </lineage>
</organism>
<dbReference type="CDD" id="cd14014">
    <property type="entry name" value="STKc_PknB_like"/>
    <property type="match status" value="1"/>
</dbReference>
<dbReference type="PROSITE" id="PS00107">
    <property type="entry name" value="PROTEIN_KINASE_ATP"/>
    <property type="match status" value="1"/>
</dbReference>
<dbReference type="InterPro" id="IPR011009">
    <property type="entry name" value="Kinase-like_dom_sf"/>
</dbReference>
<evidence type="ECO:0000313" key="4">
    <source>
        <dbReference type="EMBL" id="KAK7834577.1"/>
    </source>
</evidence>
<dbReference type="Gene3D" id="1.10.510.10">
    <property type="entry name" value="Transferase(Phosphotransferase) domain 1"/>
    <property type="match status" value="1"/>
</dbReference>
<evidence type="ECO:0000256" key="2">
    <source>
        <dbReference type="SAM" id="Coils"/>
    </source>
</evidence>
<keyword evidence="1" id="KW-0547">Nucleotide-binding</keyword>
<dbReference type="Gene3D" id="3.30.200.20">
    <property type="entry name" value="Phosphorylase Kinase, domain 1"/>
    <property type="match status" value="1"/>
</dbReference>
<dbReference type="GO" id="GO:0004672">
    <property type="term" value="F:protein kinase activity"/>
    <property type="evidence" value="ECO:0007669"/>
    <property type="project" value="InterPro"/>
</dbReference>
<proteinExistence type="predicted"/>
<feature type="coiled-coil region" evidence="2">
    <location>
        <begin position="320"/>
        <end position="494"/>
    </location>
</feature>
<sequence>MAKQIVPAQPAASYEYELLEDDDQLRTVVVSSSQISPWIQPAKLKLRHRIGRGAFGDVWLATHHQSMEDYDEFHEVAVKMLHPIKEDHIRDVLHKFEDFFSKCQGVGGVCWLHGISIINGKLCIIMKFYEGSVGDKMARLKGGKLLLPDVLRYGIDLAQGTLELHSKGILVLNLKPSNVLFNENDQVMLGDFGIPYLLLGIPLPRSDMAHRLGTPNYMAPEQWQPEIRGPISFETDSWGFGCSILEMLTGVQPWRGKSVDEIYHSVVRKQEKPLIPCDLPPLLEKLLTGCFEYDFRSRPLMTDILHVFKRSELVSSQKSLASSRQKKEEQEVQLEKQLAELEEQKRSIASYMASLKNAQIEVESERVKLRVAEARNKELEQDLAIEKELMEELQDELKKERSSLRQAIQEMSFLQEELEQKNTEFEEMHNILQVKESESVDAKLEIQHLKSEQTTLQLILEEKDLELLNARKKLEELNQEIGELKMLMNNREDQLIQATTMLKEKDKHVQIMQDDLYDAKLKFSEAETVVERIVELTNKLVMSIKVEDSDAMRAFDDMGDEFLQQLLEKNKEDFNMHKKQLETELKLTTESLRMKEKEILGVKRALTIKDEELKAVLGRLGAREEELKKLKEEMKEDANDLRKLYALAQERIGDRSIGDLAIEKLQLEAAQLEVEAATCALHKLADMSRELLNMISLGIDTDSDTGVFPENGCDTRIGVAEQNICFRAEAVDKHLTEIFIPIELQPESP</sequence>
<feature type="coiled-coil region" evidence="2">
    <location>
        <begin position="564"/>
        <end position="687"/>
    </location>
</feature>
<keyword evidence="1" id="KW-0067">ATP-binding</keyword>
<name>A0AAW0K6E1_QUESU</name>
<dbReference type="InterPro" id="IPR017441">
    <property type="entry name" value="Protein_kinase_ATP_BS"/>
</dbReference>
<dbReference type="EMBL" id="PKMF04000386">
    <property type="protein sequence ID" value="KAK7834577.1"/>
    <property type="molecule type" value="Genomic_DNA"/>
</dbReference>
<evidence type="ECO:0000313" key="5">
    <source>
        <dbReference type="Proteomes" id="UP000237347"/>
    </source>
</evidence>
<reference evidence="4 5" key="1">
    <citation type="journal article" date="2018" name="Sci. Data">
        <title>The draft genome sequence of cork oak.</title>
        <authorList>
            <person name="Ramos A.M."/>
            <person name="Usie A."/>
            <person name="Barbosa P."/>
            <person name="Barros P.M."/>
            <person name="Capote T."/>
            <person name="Chaves I."/>
            <person name="Simoes F."/>
            <person name="Abreu I."/>
            <person name="Carrasquinho I."/>
            <person name="Faro C."/>
            <person name="Guimaraes J.B."/>
            <person name="Mendonca D."/>
            <person name="Nobrega F."/>
            <person name="Rodrigues L."/>
            <person name="Saibo N.J.M."/>
            <person name="Varela M.C."/>
            <person name="Egas C."/>
            <person name="Matos J."/>
            <person name="Miguel C.M."/>
            <person name="Oliveira M.M."/>
            <person name="Ricardo C.P."/>
            <person name="Goncalves S."/>
        </authorList>
    </citation>
    <scope>NUCLEOTIDE SEQUENCE [LARGE SCALE GENOMIC DNA]</scope>
    <source>
        <strain evidence="5">cv. HL8</strain>
    </source>
</reference>
<dbReference type="GO" id="GO:0005524">
    <property type="term" value="F:ATP binding"/>
    <property type="evidence" value="ECO:0007669"/>
    <property type="project" value="UniProtKB-UniRule"/>
</dbReference>
<dbReference type="AlphaFoldDB" id="A0AAW0K6E1"/>
<evidence type="ECO:0000256" key="1">
    <source>
        <dbReference type="PROSITE-ProRule" id="PRU10141"/>
    </source>
</evidence>
<dbReference type="SUPFAM" id="SSF56112">
    <property type="entry name" value="Protein kinase-like (PK-like)"/>
    <property type="match status" value="1"/>
</dbReference>
<dbReference type="InterPro" id="IPR000719">
    <property type="entry name" value="Prot_kinase_dom"/>
</dbReference>
<dbReference type="Pfam" id="PF07714">
    <property type="entry name" value="PK_Tyr_Ser-Thr"/>
    <property type="match status" value="1"/>
</dbReference>
<protein>
    <submittedName>
        <fullName evidence="4">E3 ubiquitin-protein ligase keg</fullName>
    </submittedName>
</protein>
<keyword evidence="2" id="KW-0175">Coiled coil</keyword>
<dbReference type="InterPro" id="IPR001245">
    <property type="entry name" value="Ser-Thr/Tyr_kinase_cat_dom"/>
</dbReference>
<feature type="domain" description="Protein kinase" evidence="3">
    <location>
        <begin position="44"/>
        <end position="309"/>
    </location>
</feature>
<gene>
    <name evidence="4" type="primary">KEG_1</name>
    <name evidence="4" type="ORF">CFP56_024657</name>
</gene>
<dbReference type="FunFam" id="1.10.510.10:FF:001752">
    <property type="entry name" value="Serine/threonine-protein kinase PknB"/>
    <property type="match status" value="1"/>
</dbReference>
<evidence type="ECO:0000259" key="3">
    <source>
        <dbReference type="PROSITE" id="PS50011"/>
    </source>
</evidence>
<feature type="binding site" evidence="1">
    <location>
        <position position="79"/>
    </location>
    <ligand>
        <name>ATP</name>
        <dbReference type="ChEBI" id="CHEBI:30616"/>
    </ligand>
</feature>
<accession>A0AAW0K6E1</accession>
<dbReference type="Proteomes" id="UP000237347">
    <property type="component" value="Unassembled WGS sequence"/>
</dbReference>
<dbReference type="PANTHER" id="PTHR47209">
    <property type="entry name" value="OS06G0639500 PROTEIN"/>
    <property type="match status" value="1"/>
</dbReference>
<keyword evidence="5" id="KW-1185">Reference proteome</keyword>
<comment type="caution">
    <text evidence="4">The sequence shown here is derived from an EMBL/GenBank/DDBJ whole genome shotgun (WGS) entry which is preliminary data.</text>
</comment>
<dbReference type="InterPro" id="IPR053293">
    <property type="entry name" value="OCM_Kinase"/>
</dbReference>